<dbReference type="SUPFAM" id="SSF141571">
    <property type="entry name" value="Pentapeptide repeat-like"/>
    <property type="match status" value="1"/>
</dbReference>
<dbReference type="Gene3D" id="1.10.510.10">
    <property type="entry name" value="Transferase(Phosphotransferase) domain 1"/>
    <property type="match status" value="1"/>
</dbReference>
<sequence>MSYCVNPACPQPENPDNARRCQACGSDLILHDRYRAIKALGQGGFGATFVAADDSLPGKPLAVIKQLRPASTTPHVLDMARQLFKREAATLGRLGDHPQVPRLLDYFEAAQQFYLVQEYINGQTLKQELKSTGPFTEYGVKEFLREILPLLKYLHQNEVIHRDIKPANIIRREMDQKLVLIDFGAVKDEVHKTALLEAESTGQTAFTSFAIGTPGYAPQEQLALRPVYASDIYAVGATCLYLLTGHSPNRFGYDARTGEILWRPHVPYISDSFAPVLAKMLAVSVRDRFKSAEEVMRALDVASHLGSLTEGMVSQVPTINQADDPTHLETENFSFLPTHIRQAREIQAHNARKVNRRKSPSDTQLERQLTVKPTAATRLGNTVALQKQHRTKWDAAAVLLAYGKGRKDFADCDLSGLQLPRVTLTKTNFYGAKLDQISFQESDLSGANFAKASLIQATFRDANLAGASFSYANLAGADLRGANLSNASLISANLRGVNLCGANLTGARVTQQQLDYAKTNWLTIKPNGKRSFFG</sequence>
<name>A0A7C3ZMC1_9CYAN</name>
<dbReference type="Pfam" id="PF00805">
    <property type="entry name" value="Pentapeptide"/>
    <property type="match status" value="2"/>
</dbReference>
<dbReference type="SMART" id="SM00220">
    <property type="entry name" value="S_TKc"/>
    <property type="match status" value="1"/>
</dbReference>
<dbReference type="NCBIfam" id="NF045510">
    <property type="entry name" value="4Cys_prefix_kin"/>
    <property type="match status" value="1"/>
</dbReference>
<feature type="domain" description="Protein kinase" evidence="10">
    <location>
        <begin position="34"/>
        <end position="305"/>
    </location>
</feature>
<dbReference type="InterPro" id="IPR001646">
    <property type="entry name" value="5peptide_repeat"/>
</dbReference>
<keyword evidence="5 8" id="KW-0067">ATP-binding</keyword>
<accession>A0A7C3ZMC1</accession>
<comment type="catalytic activity">
    <reaction evidence="7 8">
        <text>L-seryl-[protein] + ATP = O-phospho-L-seryl-[protein] + ADP + H(+)</text>
        <dbReference type="Rhea" id="RHEA:17989"/>
        <dbReference type="Rhea" id="RHEA-COMP:9863"/>
        <dbReference type="Rhea" id="RHEA-COMP:11604"/>
        <dbReference type="ChEBI" id="CHEBI:15378"/>
        <dbReference type="ChEBI" id="CHEBI:29999"/>
        <dbReference type="ChEBI" id="CHEBI:30616"/>
        <dbReference type="ChEBI" id="CHEBI:83421"/>
        <dbReference type="ChEBI" id="CHEBI:456216"/>
        <dbReference type="EC" id="2.7.11.1"/>
    </reaction>
</comment>
<organism evidence="11">
    <name type="scientific">Planktothricoides sp. SpSt-374</name>
    <dbReference type="NCBI Taxonomy" id="2282167"/>
    <lineage>
        <taxon>Bacteria</taxon>
        <taxon>Bacillati</taxon>
        <taxon>Cyanobacteriota</taxon>
        <taxon>Cyanophyceae</taxon>
        <taxon>Oscillatoriophycideae</taxon>
        <taxon>Oscillatoriales</taxon>
        <taxon>Oscillatoriaceae</taxon>
        <taxon>Planktothricoides</taxon>
    </lineage>
</organism>
<keyword evidence="3 8" id="KW-0547">Nucleotide-binding</keyword>
<dbReference type="PANTHER" id="PTHR24363">
    <property type="entry name" value="SERINE/THREONINE PROTEIN KINASE"/>
    <property type="match status" value="1"/>
</dbReference>
<comment type="caution">
    <text evidence="11">The sequence shown here is derived from an EMBL/GenBank/DDBJ whole genome shotgun (WGS) entry which is preliminary data.</text>
</comment>
<dbReference type="InterPro" id="IPR011009">
    <property type="entry name" value="Kinase-like_dom_sf"/>
</dbReference>
<keyword evidence="2 8" id="KW-0808">Transferase</keyword>
<dbReference type="PANTHER" id="PTHR24363:SF0">
    <property type="entry name" value="SERINE_THREONINE KINASE LIKE DOMAIN CONTAINING 1"/>
    <property type="match status" value="1"/>
</dbReference>
<dbReference type="EC" id="2.7.11.1" evidence="8"/>
<dbReference type="GO" id="GO:0005524">
    <property type="term" value="F:ATP binding"/>
    <property type="evidence" value="ECO:0007669"/>
    <property type="project" value="UniProtKB-UniRule"/>
</dbReference>
<evidence type="ECO:0000256" key="9">
    <source>
        <dbReference type="PROSITE-ProRule" id="PRU10141"/>
    </source>
</evidence>
<keyword evidence="1 8" id="KW-0723">Serine/threonine-protein kinase</keyword>
<evidence type="ECO:0000256" key="1">
    <source>
        <dbReference type="ARBA" id="ARBA00022527"/>
    </source>
</evidence>
<dbReference type="SUPFAM" id="SSF56112">
    <property type="entry name" value="Protein kinase-like (PK-like)"/>
    <property type="match status" value="1"/>
</dbReference>
<evidence type="ECO:0000256" key="4">
    <source>
        <dbReference type="ARBA" id="ARBA00022777"/>
    </source>
</evidence>
<evidence type="ECO:0000256" key="7">
    <source>
        <dbReference type="ARBA" id="ARBA00048679"/>
    </source>
</evidence>
<comment type="similarity">
    <text evidence="8">Belongs to the protein kinase superfamily. Ser/Thr protein kinase family.</text>
</comment>
<dbReference type="PROSITE" id="PS50011">
    <property type="entry name" value="PROTEIN_KINASE_DOM"/>
    <property type="match status" value="1"/>
</dbReference>
<dbReference type="InterPro" id="IPR016252">
    <property type="entry name" value="Ser/Thr_kinase_SpkB"/>
</dbReference>
<dbReference type="AlphaFoldDB" id="A0A7C3ZMC1"/>
<feature type="binding site" evidence="9">
    <location>
        <position position="65"/>
    </location>
    <ligand>
        <name>ATP</name>
        <dbReference type="ChEBI" id="CHEBI:30616"/>
    </ligand>
</feature>
<dbReference type="PROSITE" id="PS00107">
    <property type="entry name" value="PROTEIN_KINASE_ATP"/>
    <property type="match status" value="1"/>
</dbReference>
<dbReference type="InterPro" id="IPR017441">
    <property type="entry name" value="Protein_kinase_ATP_BS"/>
</dbReference>
<keyword evidence="4 8" id="KW-0418">Kinase</keyword>
<evidence type="ECO:0000256" key="2">
    <source>
        <dbReference type="ARBA" id="ARBA00022679"/>
    </source>
</evidence>
<dbReference type="Pfam" id="PF00069">
    <property type="entry name" value="Pkinase"/>
    <property type="match status" value="1"/>
</dbReference>
<dbReference type="InterPro" id="IPR000719">
    <property type="entry name" value="Prot_kinase_dom"/>
</dbReference>
<protein>
    <recommendedName>
        <fullName evidence="8">Serine/threonine-protein kinase B</fullName>
        <ecNumber evidence="8">2.7.11.1</ecNumber>
    </recommendedName>
</protein>
<dbReference type="PIRSF" id="PIRSF000647">
    <property type="entry name" value="Ser/Thr_PK_SpkB"/>
    <property type="match status" value="1"/>
</dbReference>
<evidence type="ECO:0000259" key="10">
    <source>
        <dbReference type="PROSITE" id="PS50011"/>
    </source>
</evidence>
<dbReference type="EMBL" id="DSPX01000120">
    <property type="protein sequence ID" value="HGG01284.1"/>
    <property type="molecule type" value="Genomic_DNA"/>
</dbReference>
<proteinExistence type="inferred from homology"/>
<dbReference type="Gene3D" id="3.30.200.20">
    <property type="entry name" value="Phosphorylase Kinase, domain 1"/>
    <property type="match status" value="1"/>
</dbReference>
<evidence type="ECO:0000256" key="3">
    <source>
        <dbReference type="ARBA" id="ARBA00022741"/>
    </source>
</evidence>
<gene>
    <name evidence="11" type="ORF">ENR15_11705</name>
</gene>
<dbReference type="Gene3D" id="2.160.20.80">
    <property type="entry name" value="E3 ubiquitin-protein ligase SopA"/>
    <property type="match status" value="1"/>
</dbReference>
<reference evidence="11" key="1">
    <citation type="journal article" date="2020" name="mSystems">
        <title>Genome- and Community-Level Interaction Insights into Carbon Utilization and Element Cycling Functions of Hydrothermarchaeota in Hydrothermal Sediment.</title>
        <authorList>
            <person name="Zhou Z."/>
            <person name="Liu Y."/>
            <person name="Xu W."/>
            <person name="Pan J."/>
            <person name="Luo Z.H."/>
            <person name="Li M."/>
        </authorList>
    </citation>
    <scope>NUCLEOTIDE SEQUENCE [LARGE SCALE GENOMIC DNA]</scope>
    <source>
        <strain evidence="11">SpSt-374</strain>
    </source>
</reference>
<evidence type="ECO:0000256" key="6">
    <source>
        <dbReference type="ARBA" id="ARBA00047899"/>
    </source>
</evidence>
<comment type="catalytic activity">
    <reaction evidence="6 8">
        <text>L-threonyl-[protein] + ATP = O-phospho-L-threonyl-[protein] + ADP + H(+)</text>
        <dbReference type="Rhea" id="RHEA:46608"/>
        <dbReference type="Rhea" id="RHEA-COMP:11060"/>
        <dbReference type="Rhea" id="RHEA-COMP:11605"/>
        <dbReference type="ChEBI" id="CHEBI:15378"/>
        <dbReference type="ChEBI" id="CHEBI:30013"/>
        <dbReference type="ChEBI" id="CHEBI:30616"/>
        <dbReference type="ChEBI" id="CHEBI:61977"/>
        <dbReference type="ChEBI" id="CHEBI:456216"/>
        <dbReference type="EC" id="2.7.11.1"/>
    </reaction>
</comment>
<evidence type="ECO:0000256" key="8">
    <source>
        <dbReference type="PIRNR" id="PIRNR000647"/>
    </source>
</evidence>
<dbReference type="CDD" id="cd14014">
    <property type="entry name" value="STKc_PknB_like"/>
    <property type="match status" value="1"/>
</dbReference>
<dbReference type="GO" id="GO:0004674">
    <property type="term" value="F:protein serine/threonine kinase activity"/>
    <property type="evidence" value="ECO:0007669"/>
    <property type="project" value="UniProtKB-UniRule"/>
</dbReference>
<evidence type="ECO:0000256" key="5">
    <source>
        <dbReference type="ARBA" id="ARBA00022840"/>
    </source>
</evidence>
<evidence type="ECO:0000313" key="11">
    <source>
        <dbReference type="EMBL" id="HGG01284.1"/>
    </source>
</evidence>